<dbReference type="KEGG" id="pbm:CL52_10540"/>
<organism evidence="1 2">
    <name type="scientific">Stutzerimonas balearica DSM 6083</name>
    <dbReference type="NCBI Taxonomy" id="1123016"/>
    <lineage>
        <taxon>Bacteria</taxon>
        <taxon>Pseudomonadati</taxon>
        <taxon>Pseudomonadota</taxon>
        <taxon>Gammaproteobacteria</taxon>
        <taxon>Pseudomonadales</taxon>
        <taxon>Pseudomonadaceae</taxon>
        <taxon>Stutzerimonas</taxon>
    </lineage>
</organism>
<dbReference type="EMBL" id="CP007511">
    <property type="protein sequence ID" value="AJE17382.1"/>
    <property type="molecule type" value="Genomic_DNA"/>
</dbReference>
<dbReference type="Proteomes" id="UP000031271">
    <property type="component" value="Chromosome"/>
</dbReference>
<accession>A0A8D3Y5L6</accession>
<reference evidence="2" key="1">
    <citation type="submission" date="2014-03" db="EMBL/GenBank/DDBJ databases">
        <title>Complete genome of Pseudomonas balearica DSM 6083T, a sewage water isolate from an enrichment with 2-methylnaphthalene.</title>
        <authorList>
            <person name="Salva-Serra F."/>
            <person name="Jaen-Luchoro D."/>
            <person name="Busquets A."/>
            <person name="Pena A."/>
            <person name="Gomila M."/>
            <person name="Bosch R."/>
            <person name="Nogales B."/>
            <person name="Garcia-Valdes E."/>
            <person name="Lalucat J."/>
            <person name="Bennasar A."/>
        </authorList>
    </citation>
    <scope>NUCLEOTIDE SEQUENCE [LARGE SCALE GENOMIC DNA]</scope>
    <source>
        <strain evidence="2">DSM 6083</strain>
    </source>
</reference>
<dbReference type="AlphaFoldDB" id="A0A8D3Y5L6"/>
<name>A0A8D3Y5L6_9GAMM</name>
<gene>
    <name evidence="1" type="ORF">CL52_10540</name>
</gene>
<evidence type="ECO:0000313" key="2">
    <source>
        <dbReference type="Proteomes" id="UP000031271"/>
    </source>
</evidence>
<evidence type="ECO:0000313" key="1">
    <source>
        <dbReference type="EMBL" id="AJE17382.1"/>
    </source>
</evidence>
<reference evidence="1 2" key="2">
    <citation type="journal article" name="Genome Announc.">
        <title>Complete Genome Sequence of Pseudomonas balearica DSM 6083T.</title>
        <authorList>
            <person name="Bennasar-Figueras A."/>
            <person name="Salva-Serra F."/>
            <person name="Jaen-Luchoro D."/>
            <person name="Segui C."/>
            <person name="Aliaga F."/>
            <person name="Busquets A."/>
            <person name="Gomila M."/>
            <person name="Moore E.R."/>
            <person name="Lalucat J."/>
        </authorList>
    </citation>
    <scope>NUCLEOTIDE SEQUENCE [LARGE SCALE GENOMIC DNA]</scope>
    <source>
        <strain evidence="2">DSM 6083</strain>
    </source>
</reference>
<sequence length="68" mass="7182">MGLAYHIEVFLKGLATLFWINAECGKLHGTIARGYSQEQATSAQLINARCGLCRVQGITQSKGDGGGA</sequence>
<protein>
    <submittedName>
        <fullName evidence="1">Uncharacterized protein</fullName>
    </submittedName>
</protein>
<proteinExistence type="predicted"/>